<name>A0ABQ9HED9_9NEOP</name>
<evidence type="ECO:0000313" key="1">
    <source>
        <dbReference type="EMBL" id="KAJ8882546.1"/>
    </source>
</evidence>
<proteinExistence type="predicted"/>
<sequence>MCTLDDIPIDFSILTIIYLRTFKKKLQETRSVTPLKRNRNKRMTGEEDEVNVLANVALNRQFNSSLITRGSRLSQVTPADCLLTATRIAGLSVGLRVPRMAGVEAETLWHCALPCECELRAQNPTSSLSLVFGSDNRTKFRARVARKRSRQNKSWSSFMRNVKESFTEGKRNYTQPTQPVGKVSAKCRQIVGKVSAKCRHIVGRIPVLPATVVSMPEDSHLTTAIDKHTEAKRFRGFFDEVVYIRQLATRGPGTNQTSREKMIRHQVLQCTAPTTNNFPVRCTQSDEVGMEQRWSTRVAETGDTRDNPLTNGIFRHERLRRESSPVRIVIINLRALDRGFDSWPLLFAVRRPLVLRPSRRRGFTSGFFACENRAGRCRMSESFLEGLPFPLVFSLLHSGAALRFALIDSQDLDVKSGPDHFTYSPTIGCERGGSRGVPEKASAVIGRYRQQKTTLEMRAREDIASFRIQTLAERKTRRRGNGCRNRLKLSNPREKEFAEMQGWGKREIPEKTRRQTREKDEIFVASVTCCLYRIGYWRSGFFFCFDLNRTRAVTIERFKGKEGGRGGYKRRCFHSNEMTRCPLSGIATTLVAVFRAL</sequence>
<dbReference type="EMBL" id="JARBHB010000005">
    <property type="protein sequence ID" value="KAJ8882546.1"/>
    <property type="molecule type" value="Genomic_DNA"/>
</dbReference>
<comment type="caution">
    <text evidence="1">The sequence shown here is derived from an EMBL/GenBank/DDBJ whole genome shotgun (WGS) entry which is preliminary data.</text>
</comment>
<gene>
    <name evidence="1" type="ORF">PR048_014357</name>
</gene>
<accession>A0ABQ9HED9</accession>
<dbReference type="Proteomes" id="UP001159363">
    <property type="component" value="Chromosome 4"/>
</dbReference>
<evidence type="ECO:0000313" key="2">
    <source>
        <dbReference type="Proteomes" id="UP001159363"/>
    </source>
</evidence>
<reference evidence="1 2" key="1">
    <citation type="submission" date="2023-02" db="EMBL/GenBank/DDBJ databases">
        <title>LHISI_Scaffold_Assembly.</title>
        <authorList>
            <person name="Stuart O.P."/>
            <person name="Cleave R."/>
            <person name="Magrath M.J.L."/>
            <person name="Mikheyev A.S."/>
        </authorList>
    </citation>
    <scope>NUCLEOTIDE SEQUENCE [LARGE SCALE GENOMIC DNA]</scope>
    <source>
        <strain evidence="1">Daus_M_001</strain>
        <tissue evidence="1">Leg muscle</tissue>
    </source>
</reference>
<evidence type="ECO:0008006" key="3">
    <source>
        <dbReference type="Google" id="ProtNLM"/>
    </source>
</evidence>
<protein>
    <recommendedName>
        <fullName evidence="3">Ribosomal protein S3</fullName>
    </recommendedName>
</protein>
<organism evidence="1 2">
    <name type="scientific">Dryococelus australis</name>
    <dbReference type="NCBI Taxonomy" id="614101"/>
    <lineage>
        <taxon>Eukaryota</taxon>
        <taxon>Metazoa</taxon>
        <taxon>Ecdysozoa</taxon>
        <taxon>Arthropoda</taxon>
        <taxon>Hexapoda</taxon>
        <taxon>Insecta</taxon>
        <taxon>Pterygota</taxon>
        <taxon>Neoptera</taxon>
        <taxon>Polyneoptera</taxon>
        <taxon>Phasmatodea</taxon>
        <taxon>Verophasmatodea</taxon>
        <taxon>Anareolatae</taxon>
        <taxon>Phasmatidae</taxon>
        <taxon>Eurycanthinae</taxon>
        <taxon>Dryococelus</taxon>
    </lineage>
</organism>
<keyword evidence="2" id="KW-1185">Reference proteome</keyword>